<accession>A0AC34R4H8</accession>
<organism evidence="1 2">
    <name type="scientific">Panagrolaimus sp. JU765</name>
    <dbReference type="NCBI Taxonomy" id="591449"/>
    <lineage>
        <taxon>Eukaryota</taxon>
        <taxon>Metazoa</taxon>
        <taxon>Ecdysozoa</taxon>
        <taxon>Nematoda</taxon>
        <taxon>Chromadorea</taxon>
        <taxon>Rhabditida</taxon>
        <taxon>Tylenchina</taxon>
        <taxon>Panagrolaimomorpha</taxon>
        <taxon>Panagrolaimoidea</taxon>
        <taxon>Panagrolaimidae</taxon>
        <taxon>Panagrolaimus</taxon>
    </lineage>
</organism>
<name>A0AC34R4H8_9BILA</name>
<proteinExistence type="predicted"/>
<dbReference type="WBParaSite" id="JU765_v2.g3360.t1">
    <property type="protein sequence ID" value="JU765_v2.g3360.t1"/>
    <property type="gene ID" value="JU765_v2.g3360"/>
</dbReference>
<dbReference type="Proteomes" id="UP000887576">
    <property type="component" value="Unplaced"/>
</dbReference>
<sequence length="402" mass="46931">MVNPYQQRFQKTLNEMLGCPQTDSAELKKCLKTLNATFVSEMSNKLPQVPFDVARVHWTPVLDKDFYAGKTVDELTRETPPKAVLYGITGSESMIFTFAHPNFVTGAFALEYGITKDEMSTFTLKNYHEKMDGYAFKPERAGCNSKLMQDLIEKFYLSNLTAIRTDPKYYYKSWNDVLSDIEFNVPLYYEIEKKLQYNWPDQYVFLFDWVDPAEVDSYLGVNQCPHGYEIQFLTDMRAYSLDKPWTPLQLKVQKNLVEFYTSFIKTGVPGKNWPKYVFLFDWVDPAEVDSYLGVNQCPHGYEIQFLTDMRAYSLDKPWTPLQLKVQKNLVEFYTSFIKTGVPGQNWPKVTDAERLAYMKITDKMEPGNTFFNRSFLLWRTIVELLGYKLTLADGDQLYDDEF</sequence>
<evidence type="ECO:0000313" key="2">
    <source>
        <dbReference type="WBParaSite" id="JU765_v2.g3360.t1"/>
    </source>
</evidence>
<reference evidence="2" key="1">
    <citation type="submission" date="2022-11" db="UniProtKB">
        <authorList>
            <consortium name="WormBaseParasite"/>
        </authorList>
    </citation>
    <scope>IDENTIFICATION</scope>
</reference>
<protein>
    <submittedName>
        <fullName evidence="2">Carboxylesterase type B domain-containing protein</fullName>
    </submittedName>
</protein>
<evidence type="ECO:0000313" key="1">
    <source>
        <dbReference type="Proteomes" id="UP000887576"/>
    </source>
</evidence>